<dbReference type="InterPro" id="IPR034660">
    <property type="entry name" value="DinB/YfiT-like"/>
</dbReference>
<gene>
    <name evidence="1" type="ORF">J3D99_19110</name>
</gene>
<dbReference type="Pfam" id="PF08020">
    <property type="entry name" value="DUF1706"/>
    <property type="match status" value="1"/>
</dbReference>
<proteinExistence type="predicted"/>
<dbReference type="Gene3D" id="1.20.120.450">
    <property type="entry name" value="dinb family like domain"/>
    <property type="match status" value="1"/>
</dbReference>
<organism evidence="1">
    <name type="scientific">Burkholderia pseudomallei</name>
    <name type="common">Pseudomonas pseudomallei</name>
    <dbReference type="NCBI Taxonomy" id="28450"/>
    <lineage>
        <taxon>Bacteria</taxon>
        <taxon>Pseudomonadati</taxon>
        <taxon>Pseudomonadota</taxon>
        <taxon>Betaproteobacteria</taxon>
        <taxon>Burkholderiales</taxon>
        <taxon>Burkholderiaceae</taxon>
        <taxon>Burkholderia</taxon>
        <taxon>pseudomallei group</taxon>
    </lineage>
</organism>
<evidence type="ECO:0000313" key="1">
    <source>
        <dbReference type="EMBL" id="QTB60103.1"/>
    </source>
</evidence>
<dbReference type="EMBL" id="CP071754">
    <property type="protein sequence ID" value="QTB60103.1"/>
    <property type="molecule type" value="Genomic_DNA"/>
</dbReference>
<dbReference type="InterPro" id="IPR012550">
    <property type="entry name" value="DUF1706"/>
</dbReference>
<protein>
    <submittedName>
        <fullName evidence="1">ClbS/DfsB family four-helix bundle protein</fullName>
    </submittedName>
</protein>
<reference evidence="1" key="1">
    <citation type="submission" date="2021-03" db="EMBL/GenBank/DDBJ databases">
        <title>Complete genome of Burkholderia pseudomallei_VBP364.</title>
        <authorList>
            <person name="Balaji V."/>
            <person name="Yamuna B."/>
            <person name="Monisha P."/>
        </authorList>
    </citation>
    <scope>NUCLEOTIDE SEQUENCE</scope>
    <source>
        <strain evidence="1">VBP364</strain>
    </source>
</reference>
<dbReference type="RefSeq" id="WP_076847517.1">
    <property type="nucleotide sequence ID" value="NZ_CM007659.1"/>
</dbReference>
<sequence length="95" mass="10684">MEPPETGYRGTELGRLAQTFHADYAEEDYSSLPRRLANAHVRVVARVERKADESPYGACGDKQHTLGRMIRLDTSSPYTNAHARLRKWKRAGGLA</sequence>
<dbReference type="AlphaFoldDB" id="A0A8A4DMU3"/>
<name>A0A8A4DMU3_BURPE</name>
<accession>A0A8A4DMU3</accession>